<dbReference type="Proteomes" id="UP000051529">
    <property type="component" value="Unassembled WGS sequence"/>
</dbReference>
<dbReference type="RefSeq" id="WP_056985400.1">
    <property type="nucleotide sequence ID" value="NZ_JQBQ01000014.1"/>
</dbReference>
<name>A0A0R2KYF7_LACAM</name>
<reference evidence="1 2" key="1">
    <citation type="journal article" date="2015" name="Genome Announc.">
        <title>Expanding the biotechnology potential of lactobacilli through comparative genomics of 213 strains and associated genera.</title>
        <authorList>
            <person name="Sun Z."/>
            <person name="Harris H.M."/>
            <person name="McCann A."/>
            <person name="Guo C."/>
            <person name="Argimon S."/>
            <person name="Zhang W."/>
            <person name="Yang X."/>
            <person name="Jeffery I.B."/>
            <person name="Cooney J.C."/>
            <person name="Kagawa T.F."/>
            <person name="Liu W."/>
            <person name="Song Y."/>
            <person name="Salvetti E."/>
            <person name="Wrobel A."/>
            <person name="Rasinkangas P."/>
            <person name="Parkhill J."/>
            <person name="Rea M.C."/>
            <person name="O'Sullivan O."/>
            <person name="Ritari J."/>
            <person name="Douillard F.P."/>
            <person name="Paul Ross R."/>
            <person name="Yang R."/>
            <person name="Briner A.E."/>
            <person name="Felis G.E."/>
            <person name="de Vos W.M."/>
            <person name="Barrangou R."/>
            <person name="Klaenhammer T.R."/>
            <person name="Caufield P.W."/>
            <person name="Cui Y."/>
            <person name="Zhang H."/>
            <person name="O'Toole P.W."/>
        </authorList>
    </citation>
    <scope>NUCLEOTIDE SEQUENCE [LARGE SCALE GENOMIC DNA]</scope>
    <source>
        <strain evidence="1 2">DSM 16698</strain>
    </source>
</reference>
<organism evidence="1 2">
    <name type="scientific">Lactobacillus amylovorus subsp. animalium DSM 16698</name>
    <dbReference type="NCBI Taxonomy" id="695563"/>
    <lineage>
        <taxon>Bacteria</taxon>
        <taxon>Bacillati</taxon>
        <taxon>Bacillota</taxon>
        <taxon>Bacilli</taxon>
        <taxon>Lactobacillales</taxon>
        <taxon>Lactobacillaceae</taxon>
        <taxon>Lactobacillus</taxon>
        <taxon>Lactobacillus amylovorus subsp. animalium</taxon>
    </lineage>
</organism>
<comment type="caution">
    <text evidence="1">The sequence shown here is derived from an EMBL/GenBank/DDBJ whole genome shotgun (WGS) entry which is preliminary data.</text>
</comment>
<gene>
    <name evidence="1" type="ORF">IV44_GL000319</name>
</gene>
<evidence type="ECO:0000313" key="2">
    <source>
        <dbReference type="Proteomes" id="UP000051529"/>
    </source>
</evidence>
<sequence length="96" mass="10880">MTKRITISFNEKDTELINFINSQQNASLSIRLICKKWIAKYGTGDAVDAMVTQSDVDKEMPSLSKFKKQNPISKNTDIQSLSKANSDLNDDNFYDL</sequence>
<evidence type="ECO:0000313" key="1">
    <source>
        <dbReference type="EMBL" id="KRN92188.1"/>
    </source>
</evidence>
<dbReference type="PATRIC" id="fig|695563.3.peg.351"/>
<protein>
    <submittedName>
        <fullName evidence="1">Uncharacterized protein</fullName>
    </submittedName>
</protein>
<dbReference type="EMBL" id="JQBQ01000014">
    <property type="protein sequence ID" value="KRN92188.1"/>
    <property type="molecule type" value="Genomic_DNA"/>
</dbReference>
<accession>A0A0R2KYF7</accession>
<proteinExistence type="predicted"/>
<dbReference type="AlphaFoldDB" id="A0A0R2KYF7"/>